<feature type="region of interest" description="Disordered" evidence="1">
    <location>
        <begin position="264"/>
        <end position="286"/>
    </location>
</feature>
<dbReference type="AlphaFoldDB" id="A0A8K0EAT4"/>
<dbReference type="SUPFAM" id="SSF53335">
    <property type="entry name" value="S-adenosyl-L-methionine-dependent methyltransferases"/>
    <property type="match status" value="1"/>
</dbReference>
<evidence type="ECO:0000256" key="1">
    <source>
        <dbReference type="SAM" id="MobiDB-lite"/>
    </source>
</evidence>
<dbReference type="OrthoDB" id="2013972at2759"/>
<dbReference type="PANTHER" id="PTHR42912">
    <property type="entry name" value="METHYLTRANSFERASE"/>
    <property type="match status" value="1"/>
</dbReference>
<dbReference type="InterPro" id="IPR050508">
    <property type="entry name" value="Methyltransf_Superfamily"/>
</dbReference>
<protein>
    <submittedName>
        <fullName evidence="3">Hypp6919 protein</fullName>
    </submittedName>
</protein>
<reference evidence="3" key="1">
    <citation type="submission" date="2022-01" db="EMBL/GenBank/DDBJ databases">
        <authorList>
            <person name="Braso-Vives M."/>
        </authorList>
    </citation>
    <scope>NUCLEOTIDE SEQUENCE</scope>
</reference>
<dbReference type="Gene3D" id="3.40.50.150">
    <property type="entry name" value="Vaccinia Virus protein VP39"/>
    <property type="match status" value="1"/>
</dbReference>
<proteinExistence type="predicted"/>
<evidence type="ECO:0000313" key="3">
    <source>
        <dbReference type="EMBL" id="CAH1242639.1"/>
    </source>
</evidence>
<organism evidence="3 4">
    <name type="scientific">Branchiostoma lanceolatum</name>
    <name type="common">Common lancelet</name>
    <name type="synonym">Amphioxus lanceolatum</name>
    <dbReference type="NCBI Taxonomy" id="7740"/>
    <lineage>
        <taxon>Eukaryota</taxon>
        <taxon>Metazoa</taxon>
        <taxon>Chordata</taxon>
        <taxon>Cephalochordata</taxon>
        <taxon>Leptocardii</taxon>
        <taxon>Amphioxiformes</taxon>
        <taxon>Branchiostomatidae</taxon>
        <taxon>Branchiostoma</taxon>
    </lineage>
</organism>
<dbReference type="GO" id="GO:0008757">
    <property type="term" value="F:S-adenosylmethionine-dependent methyltransferase activity"/>
    <property type="evidence" value="ECO:0007669"/>
    <property type="project" value="InterPro"/>
</dbReference>
<evidence type="ECO:0000313" key="4">
    <source>
        <dbReference type="Proteomes" id="UP000838412"/>
    </source>
</evidence>
<dbReference type="InterPro" id="IPR029063">
    <property type="entry name" value="SAM-dependent_MTases_sf"/>
</dbReference>
<gene>
    <name evidence="3" type="primary">Hypp6919</name>
    <name evidence="3" type="ORF">BLAG_LOCUS5916</name>
</gene>
<dbReference type="Proteomes" id="UP000838412">
    <property type="component" value="Chromosome 13"/>
</dbReference>
<dbReference type="EMBL" id="OV696698">
    <property type="protein sequence ID" value="CAH1242639.1"/>
    <property type="molecule type" value="Genomic_DNA"/>
</dbReference>
<accession>A0A8K0EAT4</accession>
<dbReference type="Pfam" id="PF08241">
    <property type="entry name" value="Methyltransf_11"/>
    <property type="match status" value="1"/>
</dbReference>
<dbReference type="CDD" id="cd02440">
    <property type="entry name" value="AdoMet_MTases"/>
    <property type="match status" value="1"/>
</dbReference>
<keyword evidence="4" id="KW-1185">Reference proteome</keyword>
<sequence>MFPESDVIGVDLAAPFIRFCRLWKSHRPGGAPNVKFYQDNGEKLHFPDSTFDVVNFAYVLHEMPAENARRALLEAQRVLKPGGTLNVIEPPYYNNPVERLTFVEFNTWGHHWNTTGDHGPEPYMEEFQITFQLPNHMSNMEKWKRLKNGMFRTDQQGRPVRPEGNPKLLLPVFQKREINVGNLLGHKLPKWTPYLESEVETTQWEKYLQLLKTASTSRPACVRYAMGDRTGWKLDRLSPCDPAELASRKRRRGSHLRRAGSFVGRGAGKCRDSRRRNSARDEGTRRTERACSWSPERWTWAWARPIRLRDQDGGNRPLVCEARHLFCCHLAQVKVEHGEEMESFLLSPVILSRLNLVGGTGLKETSES</sequence>
<dbReference type="PANTHER" id="PTHR42912:SF93">
    <property type="entry name" value="N6-ADENOSINE-METHYLTRANSFERASE TMT1A"/>
    <property type="match status" value="1"/>
</dbReference>
<evidence type="ECO:0000259" key="2">
    <source>
        <dbReference type="Pfam" id="PF08241"/>
    </source>
</evidence>
<name>A0A8K0EAT4_BRALA</name>
<feature type="domain" description="Methyltransferase type 11" evidence="2">
    <location>
        <begin position="6"/>
        <end position="85"/>
    </location>
</feature>
<dbReference type="InterPro" id="IPR013216">
    <property type="entry name" value="Methyltransf_11"/>
</dbReference>